<reference evidence="1 2" key="1">
    <citation type="submission" date="2019-02" db="EMBL/GenBank/DDBJ databases">
        <title>Deep-cultivation of Planctomycetes and their phenomic and genomic characterization uncovers novel biology.</title>
        <authorList>
            <person name="Wiegand S."/>
            <person name="Jogler M."/>
            <person name="Boedeker C."/>
            <person name="Pinto D."/>
            <person name="Vollmers J."/>
            <person name="Rivas-Marin E."/>
            <person name="Kohn T."/>
            <person name="Peeters S.H."/>
            <person name="Heuer A."/>
            <person name="Rast P."/>
            <person name="Oberbeckmann S."/>
            <person name="Bunk B."/>
            <person name="Jeske O."/>
            <person name="Meyerdierks A."/>
            <person name="Storesund J.E."/>
            <person name="Kallscheuer N."/>
            <person name="Luecker S."/>
            <person name="Lage O.M."/>
            <person name="Pohl T."/>
            <person name="Merkel B.J."/>
            <person name="Hornburger P."/>
            <person name="Mueller R.-W."/>
            <person name="Bruemmer F."/>
            <person name="Labrenz M."/>
            <person name="Spormann A.M."/>
            <person name="Op Den Camp H."/>
            <person name="Overmann J."/>
            <person name="Amann R."/>
            <person name="Jetten M.S.M."/>
            <person name="Mascher T."/>
            <person name="Medema M.H."/>
            <person name="Devos D.P."/>
            <person name="Kaster A.-K."/>
            <person name="Ovreas L."/>
            <person name="Rohde M."/>
            <person name="Galperin M.Y."/>
            <person name="Jogler C."/>
        </authorList>
    </citation>
    <scope>NUCLEOTIDE SEQUENCE [LARGE SCALE GENOMIC DNA]</scope>
    <source>
        <strain evidence="1 2">Q31b</strain>
    </source>
</reference>
<dbReference type="EMBL" id="SJPY01000010">
    <property type="protein sequence ID" value="TWU35286.1"/>
    <property type="molecule type" value="Genomic_DNA"/>
</dbReference>
<proteinExistence type="predicted"/>
<organism evidence="1 2">
    <name type="scientific">Novipirellula aureliae</name>
    <dbReference type="NCBI Taxonomy" id="2527966"/>
    <lineage>
        <taxon>Bacteria</taxon>
        <taxon>Pseudomonadati</taxon>
        <taxon>Planctomycetota</taxon>
        <taxon>Planctomycetia</taxon>
        <taxon>Pirellulales</taxon>
        <taxon>Pirellulaceae</taxon>
        <taxon>Novipirellula</taxon>
    </lineage>
</organism>
<evidence type="ECO:0000313" key="2">
    <source>
        <dbReference type="Proteomes" id="UP000315471"/>
    </source>
</evidence>
<gene>
    <name evidence="1" type="ORF">Q31b_53820</name>
</gene>
<dbReference type="AlphaFoldDB" id="A0A5C6DK31"/>
<sequence length="77" mass="7768">MCRPLALGVWELESGGLHHRQGCVGLRPWGYGSLSPVVYTTGKDVSASGLGGYGSLSPVVYTTGKDVSASGLGGTGV</sequence>
<evidence type="ECO:0000313" key="1">
    <source>
        <dbReference type="EMBL" id="TWU35286.1"/>
    </source>
</evidence>
<name>A0A5C6DK31_9BACT</name>
<accession>A0A5C6DK31</accession>
<protein>
    <submittedName>
        <fullName evidence="1">Uncharacterized protein</fullName>
    </submittedName>
</protein>
<dbReference type="Proteomes" id="UP000315471">
    <property type="component" value="Unassembled WGS sequence"/>
</dbReference>
<comment type="caution">
    <text evidence="1">The sequence shown here is derived from an EMBL/GenBank/DDBJ whole genome shotgun (WGS) entry which is preliminary data.</text>
</comment>
<keyword evidence="2" id="KW-1185">Reference proteome</keyword>